<dbReference type="Gene3D" id="3.40.50.300">
    <property type="entry name" value="P-loop containing nucleotide triphosphate hydrolases"/>
    <property type="match status" value="1"/>
</dbReference>
<proteinExistence type="inferred from homology"/>
<dbReference type="GO" id="GO:0016887">
    <property type="term" value="F:ATP hydrolysis activity"/>
    <property type="evidence" value="ECO:0007669"/>
    <property type="project" value="TreeGrafter"/>
</dbReference>
<keyword evidence="3" id="KW-0067">ATP-binding</keyword>
<dbReference type="RefSeq" id="WP_135283241.1">
    <property type="nucleotide sequence ID" value="NZ_SMLL01000001.1"/>
</dbReference>
<dbReference type="InterPro" id="IPR001482">
    <property type="entry name" value="T2SS/T4SS_dom"/>
</dbReference>
<dbReference type="Pfam" id="PF05157">
    <property type="entry name" value="MshEN"/>
    <property type="match status" value="1"/>
</dbReference>
<dbReference type="AlphaFoldDB" id="A0A4Z0C2B3"/>
<evidence type="ECO:0000313" key="7">
    <source>
        <dbReference type="Proteomes" id="UP000297564"/>
    </source>
</evidence>
<dbReference type="Gene3D" id="3.30.450.90">
    <property type="match status" value="1"/>
</dbReference>
<dbReference type="SUPFAM" id="SSF52540">
    <property type="entry name" value="P-loop containing nucleoside triphosphate hydrolases"/>
    <property type="match status" value="1"/>
</dbReference>
<dbReference type="InterPro" id="IPR007831">
    <property type="entry name" value="T2SS_GspE_N"/>
</dbReference>
<evidence type="ECO:0000256" key="2">
    <source>
        <dbReference type="ARBA" id="ARBA00022741"/>
    </source>
</evidence>
<organism evidence="6 7">
    <name type="scientific">Ramlibacter rhizophilus</name>
    <dbReference type="NCBI Taxonomy" id="1781167"/>
    <lineage>
        <taxon>Bacteria</taxon>
        <taxon>Pseudomonadati</taxon>
        <taxon>Pseudomonadota</taxon>
        <taxon>Betaproteobacteria</taxon>
        <taxon>Burkholderiales</taxon>
        <taxon>Comamonadaceae</taxon>
        <taxon>Ramlibacter</taxon>
    </lineage>
</organism>
<feature type="domain" description="Type II secretion system protein GspE N-terminal" evidence="5">
    <location>
        <begin position="44"/>
        <end position="130"/>
    </location>
</feature>
<dbReference type="Gene3D" id="3.30.300.160">
    <property type="entry name" value="Type II secretion system, protein E, N-terminal domain"/>
    <property type="match status" value="1"/>
</dbReference>
<dbReference type="GO" id="GO:0005524">
    <property type="term" value="F:ATP binding"/>
    <property type="evidence" value="ECO:0007669"/>
    <property type="project" value="UniProtKB-KW"/>
</dbReference>
<dbReference type="EMBL" id="SMLL01000001">
    <property type="protein sequence ID" value="TFZ04359.1"/>
    <property type="molecule type" value="Genomic_DNA"/>
</dbReference>
<evidence type="ECO:0000256" key="1">
    <source>
        <dbReference type="ARBA" id="ARBA00006611"/>
    </source>
</evidence>
<keyword evidence="2" id="KW-0547">Nucleotide-binding</keyword>
<dbReference type="OrthoDB" id="5790493at2"/>
<accession>A0A4Z0C2B3</accession>
<sequence length="567" mass="62453">MTTDPLPAIRTRDELLAALDRPPGGEPHAGYMPPLALREGMLRLGVPSVDLAHFPVDPNAIKALAAEQARRYQVLPLLRTRTHLAMAMADPLAWQTLHELEFSTGMRIDPVLAEPEAIAQAVQSYYGSAADAERVTQLVARLGEESAEAFAASQAPVTESDNTLVRLVNKIIADAHEQRASDIHIESRPNNQSSRVRFRIDGELRPYIEVPPNFRAALVSRIKIMCGLDISEHRRPQDGKIRFEEFGPFELELRVVIMPTLRGLEDVVMRILEPPRALTIDQLGLSPRVRDELKRIAQRSYGLLFVCGPTGSGKTTTLHSLLGFINTPNRKIWTVEDPVEITQDGLCQVEVNARLGLTFPQVLRSFLRADPDVIMVGETRDPETAHTVVTASLTGHLVVSTMHTNSAAESVVRLLELGLDPFNFSDALLGIVGQRLVRTLCRCKSAHAASDEELAALAAEYCRDTAEAPADVIRRWRSRYGDPQGSMTLHAAQGCPACENTGYKGRMGVYELLVATPAIKAAIQQRRSSNDILQRAVSEGMVTFFQDAIGKVLEGHLDLQQVLVSCR</sequence>
<protein>
    <submittedName>
        <fullName evidence="6">Type II/IV secretion system protein</fullName>
    </submittedName>
</protein>
<dbReference type="InterPro" id="IPR037257">
    <property type="entry name" value="T2SS_E_N_sf"/>
</dbReference>
<dbReference type="Pfam" id="PF00437">
    <property type="entry name" value="T2SSE"/>
    <property type="match status" value="1"/>
</dbReference>
<evidence type="ECO:0000259" key="5">
    <source>
        <dbReference type="Pfam" id="PF05157"/>
    </source>
</evidence>
<name>A0A4Z0C2B3_9BURK</name>
<dbReference type="GO" id="GO:0005886">
    <property type="term" value="C:plasma membrane"/>
    <property type="evidence" value="ECO:0007669"/>
    <property type="project" value="TreeGrafter"/>
</dbReference>
<evidence type="ECO:0000313" key="6">
    <source>
        <dbReference type="EMBL" id="TFZ04359.1"/>
    </source>
</evidence>
<dbReference type="PANTHER" id="PTHR30258:SF1">
    <property type="entry name" value="PROTEIN TRANSPORT PROTEIN HOFB HOMOLOG"/>
    <property type="match status" value="1"/>
</dbReference>
<dbReference type="Proteomes" id="UP000297564">
    <property type="component" value="Unassembled WGS sequence"/>
</dbReference>
<keyword evidence="7" id="KW-1185">Reference proteome</keyword>
<dbReference type="PANTHER" id="PTHR30258">
    <property type="entry name" value="TYPE II SECRETION SYSTEM PROTEIN GSPE-RELATED"/>
    <property type="match status" value="1"/>
</dbReference>
<dbReference type="SUPFAM" id="SSF160246">
    <property type="entry name" value="EspE N-terminal domain-like"/>
    <property type="match status" value="1"/>
</dbReference>
<evidence type="ECO:0000259" key="4">
    <source>
        <dbReference type="Pfam" id="PF00437"/>
    </source>
</evidence>
<reference evidence="6 7" key="1">
    <citation type="submission" date="2019-03" db="EMBL/GenBank/DDBJ databases">
        <title>Ramlibacter rhizophilus CCTCC AB2015357, whole genome shotgun sequence.</title>
        <authorList>
            <person name="Zhang X."/>
            <person name="Feng G."/>
            <person name="Zhu H."/>
        </authorList>
    </citation>
    <scope>NUCLEOTIDE SEQUENCE [LARGE SCALE GENOMIC DNA]</scope>
    <source>
        <strain evidence="6 7">CCTCC AB2015357</strain>
    </source>
</reference>
<dbReference type="CDD" id="cd01129">
    <property type="entry name" value="PulE-GspE-like"/>
    <property type="match status" value="1"/>
</dbReference>
<gene>
    <name evidence="6" type="ORF">EZ242_00945</name>
</gene>
<feature type="domain" description="Bacterial type II secretion system protein E" evidence="4">
    <location>
        <begin position="159"/>
        <end position="563"/>
    </location>
</feature>
<comment type="caution">
    <text evidence="6">The sequence shown here is derived from an EMBL/GenBank/DDBJ whole genome shotgun (WGS) entry which is preliminary data.</text>
</comment>
<comment type="similarity">
    <text evidence="1">Belongs to the GSP E family.</text>
</comment>
<dbReference type="InterPro" id="IPR027417">
    <property type="entry name" value="P-loop_NTPase"/>
</dbReference>
<evidence type="ECO:0000256" key="3">
    <source>
        <dbReference type="ARBA" id="ARBA00022840"/>
    </source>
</evidence>